<proteinExistence type="predicted"/>
<feature type="non-terminal residue" evidence="1">
    <location>
        <position position="1"/>
    </location>
</feature>
<gene>
    <name evidence="1" type="ORF">SDJN03_09318</name>
</gene>
<reference evidence="1 2" key="1">
    <citation type="journal article" date="2021" name="Hortic Res">
        <title>The domestication of Cucurbita argyrosperma as revealed by the genome of its wild relative.</title>
        <authorList>
            <person name="Barrera-Redondo J."/>
            <person name="Sanchez-de la Vega G."/>
            <person name="Aguirre-Liguori J.A."/>
            <person name="Castellanos-Morales G."/>
            <person name="Gutierrez-Guerrero Y.T."/>
            <person name="Aguirre-Dugua X."/>
            <person name="Aguirre-Planter E."/>
            <person name="Tenaillon M.I."/>
            <person name="Lira-Saade R."/>
            <person name="Eguiarte L.E."/>
        </authorList>
    </citation>
    <scope>NUCLEOTIDE SEQUENCE [LARGE SCALE GENOMIC DNA]</scope>
    <source>
        <strain evidence="1">JBR-2021</strain>
    </source>
</reference>
<dbReference type="EMBL" id="JAGKQH010000005">
    <property type="protein sequence ID" value="KAG6599540.1"/>
    <property type="molecule type" value="Genomic_DNA"/>
</dbReference>
<accession>A0AAV6NM89</accession>
<name>A0AAV6NM89_9ROSI</name>
<organism evidence="1 2">
    <name type="scientific">Cucurbita argyrosperma subsp. sororia</name>
    <dbReference type="NCBI Taxonomy" id="37648"/>
    <lineage>
        <taxon>Eukaryota</taxon>
        <taxon>Viridiplantae</taxon>
        <taxon>Streptophyta</taxon>
        <taxon>Embryophyta</taxon>
        <taxon>Tracheophyta</taxon>
        <taxon>Spermatophyta</taxon>
        <taxon>Magnoliopsida</taxon>
        <taxon>eudicotyledons</taxon>
        <taxon>Gunneridae</taxon>
        <taxon>Pentapetalae</taxon>
        <taxon>rosids</taxon>
        <taxon>fabids</taxon>
        <taxon>Cucurbitales</taxon>
        <taxon>Cucurbitaceae</taxon>
        <taxon>Cucurbiteae</taxon>
        <taxon>Cucurbita</taxon>
    </lineage>
</organism>
<keyword evidence="2" id="KW-1185">Reference proteome</keyword>
<protein>
    <submittedName>
        <fullName evidence="1">Uncharacterized protein</fullName>
    </submittedName>
</protein>
<evidence type="ECO:0000313" key="2">
    <source>
        <dbReference type="Proteomes" id="UP000685013"/>
    </source>
</evidence>
<comment type="caution">
    <text evidence="1">The sequence shown here is derived from an EMBL/GenBank/DDBJ whole genome shotgun (WGS) entry which is preliminary data.</text>
</comment>
<dbReference type="AlphaFoldDB" id="A0AAV6NM89"/>
<sequence>MEVEDPNEWVATVGRPKLVEAAKQSKAVWEKWKPRAGEWLACQFIKQAYQLTLAEATSGTVPRAFKKMENPATALCALRSALCPLCPLWLCLVNGDGGRAGCEVNPTYVVTSPLSPPLNKQINKTPLFRRFYSSEIASVERRG</sequence>
<evidence type="ECO:0000313" key="1">
    <source>
        <dbReference type="EMBL" id="KAG6599540.1"/>
    </source>
</evidence>
<dbReference type="Proteomes" id="UP000685013">
    <property type="component" value="Chromosome 5"/>
</dbReference>